<dbReference type="SMART" id="SM00855">
    <property type="entry name" value="PGAM"/>
    <property type="match status" value="1"/>
</dbReference>
<keyword evidence="1" id="KW-0378">Hydrolase</keyword>
<dbReference type="GO" id="GO:0043456">
    <property type="term" value="P:regulation of pentose-phosphate shunt"/>
    <property type="evidence" value="ECO:0007669"/>
    <property type="project" value="TreeGrafter"/>
</dbReference>
<feature type="region of interest" description="Disordered" evidence="4">
    <location>
        <begin position="193"/>
        <end position="213"/>
    </location>
</feature>
<dbReference type="Proteomes" id="UP000010445">
    <property type="component" value="Unassembled WGS sequence"/>
</dbReference>
<comment type="caution">
    <text evidence="5">The sequence shown here is derived from an EMBL/GenBank/DDBJ whole genome shotgun (WGS) entry which is preliminary data.</text>
</comment>
<feature type="binding site" evidence="3">
    <location>
        <position position="59"/>
    </location>
    <ligand>
        <name>substrate</name>
    </ligand>
</feature>
<evidence type="ECO:0000313" key="6">
    <source>
        <dbReference type="Proteomes" id="UP000010445"/>
    </source>
</evidence>
<proteinExistence type="predicted"/>
<dbReference type="InterPro" id="IPR051695">
    <property type="entry name" value="Phosphoglycerate_Mutase"/>
</dbReference>
<dbReference type="HOGENOM" id="CLU_033323_9_5_11"/>
<dbReference type="SUPFAM" id="SSF53254">
    <property type="entry name" value="Phosphoglycerate mutase-like"/>
    <property type="match status" value="1"/>
</dbReference>
<dbReference type="PANTHER" id="PTHR46517">
    <property type="entry name" value="FRUCTOSE-2,6-BISPHOSPHATASE TIGAR"/>
    <property type="match status" value="1"/>
</dbReference>
<dbReference type="RefSeq" id="WP_006064132.1">
    <property type="nucleotide sequence ID" value="NZ_KB290831.1"/>
</dbReference>
<dbReference type="OrthoDB" id="9781415at2"/>
<evidence type="ECO:0000313" key="5">
    <source>
        <dbReference type="EMBL" id="EKX89436.1"/>
    </source>
</evidence>
<feature type="active site" description="Proton donor/acceptor" evidence="2">
    <location>
        <position position="83"/>
    </location>
</feature>
<dbReference type="Gene3D" id="3.40.50.1240">
    <property type="entry name" value="Phosphoglycerate mutase-like"/>
    <property type="match status" value="1"/>
</dbReference>
<dbReference type="GO" id="GO:0045820">
    <property type="term" value="P:negative regulation of glycolytic process"/>
    <property type="evidence" value="ECO:0007669"/>
    <property type="project" value="TreeGrafter"/>
</dbReference>
<dbReference type="GO" id="GO:0004331">
    <property type="term" value="F:fructose-2,6-bisphosphate 2-phosphatase activity"/>
    <property type="evidence" value="ECO:0007669"/>
    <property type="project" value="TreeGrafter"/>
</dbReference>
<dbReference type="AlphaFoldDB" id="L1MET7"/>
<dbReference type="InterPro" id="IPR001345">
    <property type="entry name" value="PG/BPGM_mutase_AS"/>
</dbReference>
<name>L1MET7_9CORY</name>
<dbReference type="eggNOG" id="COG0406">
    <property type="taxonomic scope" value="Bacteria"/>
</dbReference>
<dbReference type="STRING" id="1035195.HMPREF9997_01907"/>
<evidence type="ECO:0000256" key="1">
    <source>
        <dbReference type="ARBA" id="ARBA00022801"/>
    </source>
</evidence>
<dbReference type="CDD" id="cd07067">
    <property type="entry name" value="HP_PGM_like"/>
    <property type="match status" value="1"/>
</dbReference>
<dbReference type="PANTHER" id="PTHR46517:SF1">
    <property type="entry name" value="FRUCTOSE-2,6-BISPHOSPHATASE TIGAR"/>
    <property type="match status" value="1"/>
</dbReference>
<dbReference type="InterPro" id="IPR029033">
    <property type="entry name" value="His_PPase_superfam"/>
</dbReference>
<dbReference type="Pfam" id="PF00300">
    <property type="entry name" value="His_Phos_1"/>
    <property type="match status" value="1"/>
</dbReference>
<keyword evidence="6" id="KW-1185">Reference proteome</keyword>
<evidence type="ECO:0000256" key="2">
    <source>
        <dbReference type="PIRSR" id="PIRSR613078-1"/>
    </source>
</evidence>
<feature type="binding site" evidence="3">
    <location>
        <begin position="9"/>
        <end position="16"/>
    </location>
    <ligand>
        <name>substrate</name>
    </ligand>
</feature>
<dbReference type="EMBL" id="AMEM01000024">
    <property type="protein sequence ID" value="EKX89436.1"/>
    <property type="molecule type" value="Genomic_DNA"/>
</dbReference>
<organism evidence="5 6">
    <name type="scientific">Corynebacterium durum F0235</name>
    <dbReference type="NCBI Taxonomy" id="1035195"/>
    <lineage>
        <taxon>Bacteria</taxon>
        <taxon>Bacillati</taxon>
        <taxon>Actinomycetota</taxon>
        <taxon>Actinomycetes</taxon>
        <taxon>Mycobacteriales</taxon>
        <taxon>Corynebacteriaceae</taxon>
        <taxon>Corynebacterium</taxon>
    </lineage>
</organism>
<protein>
    <submittedName>
        <fullName evidence="5">Phosphoglycerate mutase family protein</fullName>
    </submittedName>
</protein>
<dbReference type="InterPro" id="IPR013078">
    <property type="entry name" value="His_Pase_superF_clade-1"/>
</dbReference>
<dbReference type="PATRIC" id="fig|1035195.3.peg.1724"/>
<sequence length="238" mass="26334">MTRKLIMLRHGQTEYNASGRMQGQMDTKLSDVGIRQAKAVARYMKGVNIGYVVSSDLSRAAETARIVASSRGLPVHLDPRLRETNLGDWQGQSREDVDRDYPGARAQWRHNALWAPPGGESRIEVARRARDVINELMLAHPGWDDGAVLLVAHGGTIGSLTSDLLELSIEQHHMFTGLKNTNWARLTARPRYSEEPNANGEGDPPMVPQPRFTPDTLGDAQWYLDGWNMSVAPGLEAG</sequence>
<accession>L1MET7</accession>
<evidence type="ECO:0000256" key="3">
    <source>
        <dbReference type="PIRSR" id="PIRSR613078-2"/>
    </source>
</evidence>
<dbReference type="GO" id="GO:0005829">
    <property type="term" value="C:cytosol"/>
    <property type="evidence" value="ECO:0007669"/>
    <property type="project" value="TreeGrafter"/>
</dbReference>
<reference evidence="5 6" key="1">
    <citation type="submission" date="2012-05" db="EMBL/GenBank/DDBJ databases">
        <authorList>
            <person name="Weinstock G."/>
            <person name="Sodergren E."/>
            <person name="Lobos E.A."/>
            <person name="Fulton L."/>
            <person name="Fulton R."/>
            <person name="Courtney L."/>
            <person name="Fronick C."/>
            <person name="O'Laughlin M."/>
            <person name="Godfrey J."/>
            <person name="Wilson R.M."/>
            <person name="Miner T."/>
            <person name="Farmer C."/>
            <person name="Delehaunty K."/>
            <person name="Cordes M."/>
            <person name="Minx P."/>
            <person name="Tomlinson C."/>
            <person name="Chen J."/>
            <person name="Wollam A."/>
            <person name="Pepin K.H."/>
            <person name="Bhonagiri V."/>
            <person name="Zhang X."/>
            <person name="Suruliraj S."/>
            <person name="Warren W."/>
            <person name="Mitreva M."/>
            <person name="Mardis E.R."/>
            <person name="Wilson R.K."/>
        </authorList>
    </citation>
    <scope>NUCLEOTIDE SEQUENCE [LARGE SCALE GENOMIC DNA]</scope>
    <source>
        <strain evidence="5 6">F0235</strain>
    </source>
</reference>
<evidence type="ECO:0000256" key="4">
    <source>
        <dbReference type="SAM" id="MobiDB-lite"/>
    </source>
</evidence>
<gene>
    <name evidence="5" type="ORF">HMPREF9997_01907</name>
</gene>
<dbReference type="PROSITE" id="PS00175">
    <property type="entry name" value="PG_MUTASE"/>
    <property type="match status" value="1"/>
</dbReference>
<feature type="active site" description="Tele-phosphohistidine intermediate" evidence="2">
    <location>
        <position position="10"/>
    </location>
</feature>